<evidence type="ECO:0000313" key="2">
    <source>
        <dbReference type="Proteomes" id="UP000701801"/>
    </source>
</evidence>
<gene>
    <name evidence="1" type="ORF">HYALB_00002167</name>
</gene>
<protein>
    <submittedName>
        <fullName evidence="1">Uncharacterized protein</fullName>
    </submittedName>
</protein>
<reference evidence="1" key="1">
    <citation type="submission" date="2021-07" db="EMBL/GenBank/DDBJ databases">
        <authorList>
            <person name="Durling M."/>
        </authorList>
    </citation>
    <scope>NUCLEOTIDE SEQUENCE</scope>
</reference>
<evidence type="ECO:0000313" key="1">
    <source>
        <dbReference type="EMBL" id="CAG8976651.1"/>
    </source>
</evidence>
<name>A0A9N9Q7F5_9HELO</name>
<accession>A0A9N9Q7F5</accession>
<sequence length="116" mass="13423">MDSKTSLFKNEGQIDSEASTLEISKRQSIKAKLFRSRSPALAPQPKIFTAEEERAERFRIGKERHFAEQKAKEKGRRKKEKIWDHANSSGGVYTQMYKHDNGKVNKWTLFTAMFAT</sequence>
<proteinExistence type="predicted"/>
<keyword evidence="2" id="KW-1185">Reference proteome</keyword>
<dbReference type="EMBL" id="CAJVRM010000184">
    <property type="protein sequence ID" value="CAG8976651.1"/>
    <property type="molecule type" value="Genomic_DNA"/>
</dbReference>
<dbReference type="OrthoDB" id="10385704at2759"/>
<organism evidence="1 2">
    <name type="scientific">Hymenoscyphus albidus</name>
    <dbReference type="NCBI Taxonomy" id="595503"/>
    <lineage>
        <taxon>Eukaryota</taxon>
        <taxon>Fungi</taxon>
        <taxon>Dikarya</taxon>
        <taxon>Ascomycota</taxon>
        <taxon>Pezizomycotina</taxon>
        <taxon>Leotiomycetes</taxon>
        <taxon>Helotiales</taxon>
        <taxon>Helotiaceae</taxon>
        <taxon>Hymenoscyphus</taxon>
    </lineage>
</organism>
<dbReference type="AlphaFoldDB" id="A0A9N9Q7F5"/>
<comment type="caution">
    <text evidence="1">The sequence shown here is derived from an EMBL/GenBank/DDBJ whole genome shotgun (WGS) entry which is preliminary data.</text>
</comment>
<dbReference type="Proteomes" id="UP000701801">
    <property type="component" value="Unassembled WGS sequence"/>
</dbReference>